<proteinExistence type="predicted"/>
<dbReference type="Proteomes" id="UP000692954">
    <property type="component" value="Unassembled WGS sequence"/>
</dbReference>
<name>A0A8S1RE44_9CILI</name>
<sequence>MLYTSPSQARSSSAYSLRLPNMSQLINQSSFTPNFQFNSPVRSYLKTNEIKLRKLQHQSLLAKLTDIIHNQHPKKISRPNLLTNNRRSSAYCLTDKTQILWESLKSKFQHQPTELIYELLLDLIKPSNHIQLSKYTLPIQTKQEFTKFKHQFIITFLIEPNLIKIIQKLELLRQPLLNPPTLYQELNGYSTITQIVDLLYIQLLKDITLQPFLQPYSQNQFTTFAIHLINNLIQSQTHSTELTIQLHSFSELHQLNHVHFTQFKFLFYKILLQFQISQRAIRKILKIIDQYKSSILRAKPIKNYLIENSDVLNQMVVDTKNQEIQKKQIMLLLEYITNNHSRIIKKDDLLMLNINPNVSQSILSTIQSLKPNHLLLQDFSQDLKSSLTQNYTIPSRLVDKLAKKLNQVPFYATIYKEHQIDWKNLIKIEIDFISQNRTHFRKKEIQLIHKRLKITNEIFDSYIQNIQDIMGVYSQNLVCRINHYRDWIVSEKQL</sequence>
<accession>A0A8S1RE44</accession>
<gene>
    <name evidence="1" type="ORF">PSON_ATCC_30995.1.T1610056</name>
</gene>
<dbReference type="AlphaFoldDB" id="A0A8S1RE44"/>
<keyword evidence="2" id="KW-1185">Reference proteome</keyword>
<evidence type="ECO:0000313" key="1">
    <source>
        <dbReference type="EMBL" id="CAD8125673.1"/>
    </source>
</evidence>
<comment type="caution">
    <text evidence="1">The sequence shown here is derived from an EMBL/GenBank/DDBJ whole genome shotgun (WGS) entry which is preliminary data.</text>
</comment>
<dbReference type="EMBL" id="CAJJDN010000161">
    <property type="protein sequence ID" value="CAD8125673.1"/>
    <property type="molecule type" value="Genomic_DNA"/>
</dbReference>
<evidence type="ECO:0000313" key="2">
    <source>
        <dbReference type="Proteomes" id="UP000692954"/>
    </source>
</evidence>
<organism evidence="1 2">
    <name type="scientific">Paramecium sonneborni</name>
    <dbReference type="NCBI Taxonomy" id="65129"/>
    <lineage>
        <taxon>Eukaryota</taxon>
        <taxon>Sar</taxon>
        <taxon>Alveolata</taxon>
        <taxon>Ciliophora</taxon>
        <taxon>Intramacronucleata</taxon>
        <taxon>Oligohymenophorea</taxon>
        <taxon>Peniculida</taxon>
        <taxon>Parameciidae</taxon>
        <taxon>Paramecium</taxon>
    </lineage>
</organism>
<dbReference type="OrthoDB" id="294074at2759"/>
<protein>
    <submittedName>
        <fullName evidence="1">Uncharacterized protein</fullName>
    </submittedName>
</protein>
<reference evidence="1" key="1">
    <citation type="submission" date="2021-01" db="EMBL/GenBank/DDBJ databases">
        <authorList>
            <consortium name="Genoscope - CEA"/>
            <person name="William W."/>
        </authorList>
    </citation>
    <scope>NUCLEOTIDE SEQUENCE</scope>
</reference>